<keyword evidence="2" id="KW-1185">Reference proteome</keyword>
<evidence type="ECO:0000313" key="1">
    <source>
        <dbReference type="EMBL" id="CAB3387915.1"/>
    </source>
</evidence>
<dbReference type="AlphaFoldDB" id="A0A8S1E6K3"/>
<comment type="caution">
    <text evidence="1">The sequence shown here is derived from an EMBL/GenBank/DDBJ whole genome shotgun (WGS) entry which is preliminary data.</text>
</comment>
<dbReference type="EMBL" id="CADEPI010000648">
    <property type="protein sequence ID" value="CAB3387915.1"/>
    <property type="molecule type" value="Genomic_DNA"/>
</dbReference>
<dbReference type="Proteomes" id="UP000494165">
    <property type="component" value="Unassembled WGS sequence"/>
</dbReference>
<protein>
    <submittedName>
        <fullName evidence="1">Uncharacterized protein</fullName>
    </submittedName>
</protein>
<proteinExistence type="predicted"/>
<evidence type="ECO:0000313" key="2">
    <source>
        <dbReference type="Proteomes" id="UP000494165"/>
    </source>
</evidence>
<name>A0A8S1E6K3_9INSE</name>
<sequence length="190" mass="21660">MCCVYKQVSFKPEYRETPHTHSRMANPPDIVALSRMRLSKKMFSESSLKKSAIETIIGSFNSCTSFNEQNELAARTSPALRDELLQEVLRRIKCPEKFEKLARVIPFLLSTLTKTLDLNDLGHQMSYDYVELAYIDELLQGSVQGCSPRTKYSTTLFHKRRNSVAFLKCGILQLTSTTSSFCVDICRPCE</sequence>
<reference evidence="1 2" key="1">
    <citation type="submission" date="2020-04" db="EMBL/GenBank/DDBJ databases">
        <authorList>
            <person name="Alioto T."/>
            <person name="Alioto T."/>
            <person name="Gomez Garrido J."/>
        </authorList>
    </citation>
    <scope>NUCLEOTIDE SEQUENCE [LARGE SCALE GENOMIC DNA]</scope>
</reference>
<accession>A0A8S1E6K3</accession>
<organism evidence="1 2">
    <name type="scientific">Cloeon dipterum</name>
    <dbReference type="NCBI Taxonomy" id="197152"/>
    <lineage>
        <taxon>Eukaryota</taxon>
        <taxon>Metazoa</taxon>
        <taxon>Ecdysozoa</taxon>
        <taxon>Arthropoda</taxon>
        <taxon>Hexapoda</taxon>
        <taxon>Insecta</taxon>
        <taxon>Pterygota</taxon>
        <taxon>Palaeoptera</taxon>
        <taxon>Ephemeroptera</taxon>
        <taxon>Pisciforma</taxon>
        <taxon>Baetidae</taxon>
        <taxon>Cloeon</taxon>
    </lineage>
</organism>
<gene>
    <name evidence="1" type="ORF">CLODIP_2_CD10800</name>
</gene>